<dbReference type="STRING" id="1150625.Q75_13385"/>
<reference evidence="7 8" key="1">
    <citation type="journal article" date="2016" name="Front. Microbiol.">
        <title>Microevolution Analysis of Bacillus coahuilensis Unveils Differences in Phosphorus Acquisition Strategies and Their Regulation.</title>
        <authorList>
            <person name="Gomez-Lunar Z."/>
            <person name="Hernandez-Gonzalez I."/>
            <person name="Rodriguez-Torres M.D."/>
            <person name="Souza V."/>
            <person name="Olmedo-Alvarez G."/>
        </authorList>
    </citation>
    <scope>NUCLEOTIDE SEQUENCE [LARGE SCALE GENOMIC DNA]</scope>
    <source>
        <strain evidence="8">p1.1.43</strain>
    </source>
</reference>
<evidence type="ECO:0000259" key="5">
    <source>
        <dbReference type="Pfam" id="PF00149"/>
    </source>
</evidence>
<dbReference type="GO" id="GO:0000166">
    <property type="term" value="F:nucleotide binding"/>
    <property type="evidence" value="ECO:0007669"/>
    <property type="project" value="InterPro"/>
</dbReference>
<keyword evidence="2" id="KW-0964">Secreted</keyword>
<evidence type="ECO:0000256" key="2">
    <source>
        <dbReference type="ARBA" id="ARBA00022525"/>
    </source>
</evidence>
<dbReference type="InterPro" id="IPR006146">
    <property type="entry name" value="5'-Nucleotdase_CS"/>
</dbReference>
<dbReference type="InterPro" id="IPR036907">
    <property type="entry name" value="5'-Nucleotdase_C_sf"/>
</dbReference>
<dbReference type="PANTHER" id="PTHR11575">
    <property type="entry name" value="5'-NUCLEOTIDASE-RELATED"/>
    <property type="match status" value="1"/>
</dbReference>
<dbReference type="PATRIC" id="fig|1150625.3.peg.2818"/>
<evidence type="ECO:0000313" key="8">
    <source>
        <dbReference type="Proteomes" id="UP000074108"/>
    </source>
</evidence>
<dbReference type="Pfam" id="PF04122">
    <property type="entry name" value="CW_binding_2"/>
    <property type="match status" value="3"/>
</dbReference>
<protein>
    <recommendedName>
        <fullName evidence="9">5'-nucleotidase</fullName>
    </recommendedName>
</protein>
<evidence type="ECO:0008006" key="9">
    <source>
        <dbReference type="Google" id="ProtNLM"/>
    </source>
</evidence>
<dbReference type="RefSeq" id="WP_059351641.1">
    <property type="nucleotide sequence ID" value="NZ_LDYG01000042.1"/>
</dbReference>
<dbReference type="InterPro" id="IPR004843">
    <property type="entry name" value="Calcineurin-like_PHP"/>
</dbReference>
<name>A0A147K638_9BACI</name>
<sequence length="817" mass="87316">MKKSAALFSALLATSMSFTGIVHGESNPAPATGDFNLTVIHTNDTHAHLENVARRVTAIQDIQASAENSILLDAGDVFAGTLYFNLFEGLADVEFMNMLGYDAMVPGNHEFDKGPTTFANFVKAAQFPIVSSNIDYSKDSDLSPLYKNETAMPGDGGSIYPTQVINVNGEKVGVFGLTTEETAILSSPGETVVFEDSVEKAKEAVSTLKGQGVNKIIALTHLGNYYDLLLAEEVDGIDVIVGGHSHTQLDDPQVVNEDVEPTIIVQAKEYGEFIGDLDVTFDENGVLTAWDEMLVNVNEKDSDGNYVIAEDPAAAAKLAPYSAELETYKTTVVGSSKVVLNGERNDVRAKETNLGNLVADAMLYKAKKAGGADLAIQNAGGIRASIDAGDITLDEVLTVLPFANTLVTLELTGEEVIGALENGVSQIEQVAGRYPQVAGMKFSYEMSNPVGERVLDVRVQTENGFEPIELDEMYTVATNAYIAGGGDGYETFAKAKEEGRMNELFFVDYELFNEYLQEMGPVTSKVEARIVESDLKRLAGEDRYETAVEVSKQGWESADTVIIARGDSFADALAGAPLAKKYNAPILLTDSNKLSSATKKEIERLGAKKVMILGGTSAVSKYVEYQLGGLGVDVARVQGADRYETAANIAAKLGGNPEKAIVVSGENFPDALSIASYAANMGYPILLTDDQMLPDSTKLALSDIDETIVVGGEKVVSKDVMKKLPSATRYAGDNRYETAAVVATELHPSYKVMLANGNGFADALTGSVLAAKENAVILLTEKEEFPTATFEALVELSATHVTILGGTAVISDELIKE</sequence>
<dbReference type="GO" id="GO:0016788">
    <property type="term" value="F:hydrolase activity, acting on ester bonds"/>
    <property type="evidence" value="ECO:0007669"/>
    <property type="project" value="InterPro"/>
</dbReference>
<dbReference type="InterPro" id="IPR008334">
    <property type="entry name" value="5'-Nucleotdase_C"/>
</dbReference>
<gene>
    <name evidence="7" type="ORF">Q75_13385</name>
</gene>
<dbReference type="Pfam" id="PF02872">
    <property type="entry name" value="5_nucleotid_C"/>
    <property type="match status" value="1"/>
</dbReference>
<dbReference type="EMBL" id="LDYG01000042">
    <property type="protein sequence ID" value="KUP05240.1"/>
    <property type="molecule type" value="Genomic_DNA"/>
</dbReference>
<feature type="chain" id="PRO_5007549686" description="5'-nucleotidase" evidence="4">
    <location>
        <begin position="25"/>
        <end position="817"/>
    </location>
</feature>
<keyword evidence="3 4" id="KW-0732">Signal</keyword>
<feature type="signal peptide" evidence="4">
    <location>
        <begin position="1"/>
        <end position="24"/>
    </location>
</feature>
<dbReference type="AlphaFoldDB" id="A0A147K638"/>
<proteinExistence type="predicted"/>
<dbReference type="OrthoDB" id="9801679at2"/>
<dbReference type="SUPFAM" id="SSF56300">
    <property type="entry name" value="Metallo-dependent phosphatases"/>
    <property type="match status" value="1"/>
</dbReference>
<dbReference type="Gene3D" id="3.40.50.12090">
    <property type="match status" value="2"/>
</dbReference>
<dbReference type="Pfam" id="PF00149">
    <property type="entry name" value="Metallophos"/>
    <property type="match status" value="1"/>
</dbReference>
<evidence type="ECO:0000259" key="6">
    <source>
        <dbReference type="Pfam" id="PF02872"/>
    </source>
</evidence>
<keyword evidence="8" id="KW-1185">Reference proteome</keyword>
<evidence type="ECO:0000256" key="4">
    <source>
        <dbReference type="SAM" id="SignalP"/>
    </source>
</evidence>
<dbReference type="Proteomes" id="UP000074108">
    <property type="component" value="Unassembled WGS sequence"/>
</dbReference>
<dbReference type="PRINTS" id="PR01607">
    <property type="entry name" value="APYRASEFAMLY"/>
</dbReference>
<dbReference type="FunFam" id="3.90.780.10:FF:000004">
    <property type="entry name" value="UDP-sugar hydrolase, putative"/>
    <property type="match status" value="1"/>
</dbReference>
<dbReference type="InterPro" id="IPR007253">
    <property type="entry name" value="Cell_wall-bd_2"/>
</dbReference>
<dbReference type="InterPro" id="IPR029052">
    <property type="entry name" value="Metallo-depent_PP-like"/>
</dbReference>
<feature type="domain" description="Calcineurin-like phosphoesterase" evidence="5">
    <location>
        <begin position="38"/>
        <end position="247"/>
    </location>
</feature>
<dbReference type="PANTHER" id="PTHR11575:SF24">
    <property type="entry name" value="5'-NUCLEOTIDASE"/>
    <property type="match status" value="1"/>
</dbReference>
<comment type="subcellular location">
    <subcellularLocation>
        <location evidence="1">Secreted</location>
    </subcellularLocation>
</comment>
<dbReference type="GO" id="GO:0005576">
    <property type="term" value="C:extracellular region"/>
    <property type="evidence" value="ECO:0007669"/>
    <property type="project" value="UniProtKB-SubCell"/>
</dbReference>
<dbReference type="InterPro" id="IPR006179">
    <property type="entry name" value="5_nucleotidase/apyrase"/>
</dbReference>
<organism evidence="7 8">
    <name type="scientific">Bacillus coahuilensis p1.1.43</name>
    <dbReference type="NCBI Taxonomy" id="1150625"/>
    <lineage>
        <taxon>Bacteria</taxon>
        <taxon>Bacillati</taxon>
        <taxon>Bacillota</taxon>
        <taxon>Bacilli</taxon>
        <taxon>Bacillales</taxon>
        <taxon>Bacillaceae</taxon>
        <taxon>Bacillus</taxon>
    </lineage>
</organism>
<dbReference type="SUPFAM" id="SSF55816">
    <property type="entry name" value="5'-nucleotidase (syn. UDP-sugar hydrolase), C-terminal domain"/>
    <property type="match status" value="1"/>
</dbReference>
<dbReference type="Gene3D" id="3.60.21.10">
    <property type="match status" value="1"/>
</dbReference>
<dbReference type="Gene3D" id="3.90.780.10">
    <property type="entry name" value="5'-Nucleotidase, C-terminal domain"/>
    <property type="match status" value="1"/>
</dbReference>
<dbReference type="PROSITE" id="PS00785">
    <property type="entry name" value="5_NUCLEOTIDASE_1"/>
    <property type="match status" value="1"/>
</dbReference>
<comment type="caution">
    <text evidence="7">The sequence shown here is derived from an EMBL/GenBank/DDBJ whole genome shotgun (WGS) entry which is preliminary data.</text>
</comment>
<dbReference type="GO" id="GO:0046872">
    <property type="term" value="F:metal ion binding"/>
    <property type="evidence" value="ECO:0007669"/>
    <property type="project" value="InterPro"/>
</dbReference>
<evidence type="ECO:0000313" key="7">
    <source>
        <dbReference type="EMBL" id="KUP05240.1"/>
    </source>
</evidence>
<evidence type="ECO:0000256" key="1">
    <source>
        <dbReference type="ARBA" id="ARBA00004613"/>
    </source>
</evidence>
<dbReference type="GO" id="GO:0009166">
    <property type="term" value="P:nucleotide catabolic process"/>
    <property type="evidence" value="ECO:0007669"/>
    <property type="project" value="InterPro"/>
</dbReference>
<accession>A0A147K638</accession>
<feature type="domain" description="5'-Nucleotidase C-terminal" evidence="6">
    <location>
        <begin position="332"/>
        <end position="493"/>
    </location>
</feature>
<evidence type="ECO:0000256" key="3">
    <source>
        <dbReference type="ARBA" id="ARBA00022729"/>
    </source>
</evidence>